<accession>A0A135L4V4</accession>
<keyword evidence="2" id="KW-1185">Reference proteome</keyword>
<dbReference type="EMBL" id="LSKU01000001">
    <property type="protein sequence ID" value="KXG43959.1"/>
    <property type="molecule type" value="Genomic_DNA"/>
</dbReference>
<gene>
    <name evidence="1" type="ORF">U473_08015</name>
</gene>
<dbReference type="OrthoDB" id="2616095at2"/>
<organism evidence="1 2">
    <name type="scientific">Tepidibacillus decaturensis</name>
    <dbReference type="NCBI Taxonomy" id="1413211"/>
    <lineage>
        <taxon>Bacteria</taxon>
        <taxon>Bacillati</taxon>
        <taxon>Bacillota</taxon>
        <taxon>Bacilli</taxon>
        <taxon>Bacillales</taxon>
        <taxon>Bacillaceae</taxon>
        <taxon>Tepidibacillus</taxon>
    </lineage>
</organism>
<evidence type="ECO:0000313" key="1">
    <source>
        <dbReference type="EMBL" id="KXG43959.1"/>
    </source>
</evidence>
<dbReference type="RefSeq" id="WP_068725106.1">
    <property type="nucleotide sequence ID" value="NZ_LSKU01000001.1"/>
</dbReference>
<sequence>MSEYDQTIIKEFNSFLEEITDHRKDVYKVIDFLNTLLRVKNTIPPTVEVVTILRNERPILFQSLKQIISPVSPLYMIIKLDMDLDEAKKRLAL</sequence>
<proteinExistence type="predicted"/>
<name>A0A135L4V4_9BACI</name>
<reference evidence="1 2" key="1">
    <citation type="submission" date="2016-02" db="EMBL/GenBank/DDBJ databases">
        <title>Draft Genome for Tepidibacillus decaturensis nov. sp. Strain Z9, an Anaerobic, Moderately Thermophilic and Heterotrophic Bacterium from Deep Subsurface of the Illinois Basin, USA.</title>
        <authorList>
            <person name="Dong Y."/>
            <person name="Chang J.Y."/>
            <person name="Sanford R."/>
            <person name="Fouke B.W."/>
        </authorList>
    </citation>
    <scope>NUCLEOTIDE SEQUENCE [LARGE SCALE GENOMIC DNA]</scope>
    <source>
        <strain evidence="1 2">Z9</strain>
    </source>
</reference>
<dbReference type="Proteomes" id="UP000070352">
    <property type="component" value="Unassembled WGS sequence"/>
</dbReference>
<evidence type="ECO:0000313" key="2">
    <source>
        <dbReference type="Proteomes" id="UP000070352"/>
    </source>
</evidence>
<protein>
    <submittedName>
        <fullName evidence="1">Uncharacterized protein</fullName>
    </submittedName>
</protein>
<dbReference type="STRING" id="1413211.U473_08015"/>
<comment type="caution">
    <text evidence="1">The sequence shown here is derived from an EMBL/GenBank/DDBJ whole genome shotgun (WGS) entry which is preliminary data.</text>
</comment>
<dbReference type="AlphaFoldDB" id="A0A135L4V4"/>